<reference evidence="10" key="3">
    <citation type="submission" date="2025-08" db="UniProtKB">
        <authorList>
            <consortium name="RefSeq"/>
        </authorList>
    </citation>
    <scope>IDENTIFICATION</scope>
    <source>
        <strain evidence="10">CBS 342.82</strain>
    </source>
</reference>
<proteinExistence type="predicted"/>
<feature type="transmembrane region" description="Helical" evidence="7">
    <location>
        <begin position="285"/>
        <end position="305"/>
    </location>
</feature>
<keyword evidence="3 7" id="KW-0812">Transmembrane</keyword>
<evidence type="ECO:0000256" key="1">
    <source>
        <dbReference type="ARBA" id="ARBA00004141"/>
    </source>
</evidence>
<dbReference type="FunFam" id="1.20.1250.20:FF:000034">
    <property type="entry name" value="MFS general substrate transporter"/>
    <property type="match status" value="1"/>
</dbReference>
<feature type="transmembrane region" description="Helical" evidence="7">
    <location>
        <begin position="214"/>
        <end position="236"/>
    </location>
</feature>
<reference evidence="10" key="2">
    <citation type="submission" date="2020-04" db="EMBL/GenBank/DDBJ databases">
        <authorList>
            <consortium name="NCBI Genome Project"/>
        </authorList>
    </citation>
    <scope>NUCLEOTIDE SEQUENCE</scope>
    <source>
        <strain evidence="10">CBS 342.82</strain>
    </source>
</reference>
<dbReference type="OrthoDB" id="2985014at2759"/>
<dbReference type="PANTHER" id="PTHR43791">
    <property type="entry name" value="PERMEASE-RELATED"/>
    <property type="match status" value="1"/>
</dbReference>
<keyword evidence="4 7" id="KW-1133">Transmembrane helix</keyword>
<gene>
    <name evidence="10" type="ORF">K489DRAFT_361869</name>
</gene>
<feature type="transmembrane region" description="Helical" evidence="7">
    <location>
        <begin position="151"/>
        <end position="169"/>
    </location>
</feature>
<feature type="transmembrane region" description="Helical" evidence="7">
    <location>
        <begin position="121"/>
        <end position="139"/>
    </location>
</feature>
<dbReference type="InterPro" id="IPR020846">
    <property type="entry name" value="MFS_dom"/>
</dbReference>
<feature type="transmembrane region" description="Helical" evidence="7">
    <location>
        <begin position="181"/>
        <end position="202"/>
    </location>
</feature>
<feature type="domain" description="Major facilitator superfamily (MFS) profile" evidence="8">
    <location>
        <begin position="55"/>
        <end position="467"/>
    </location>
</feature>
<feature type="transmembrane region" description="Helical" evidence="7">
    <location>
        <begin position="410"/>
        <end position="429"/>
    </location>
</feature>
<dbReference type="InterPro" id="IPR036259">
    <property type="entry name" value="MFS_trans_sf"/>
</dbReference>
<evidence type="ECO:0000256" key="6">
    <source>
        <dbReference type="SAM" id="MobiDB-lite"/>
    </source>
</evidence>
<dbReference type="GO" id="GO:0005886">
    <property type="term" value="C:plasma membrane"/>
    <property type="evidence" value="ECO:0007669"/>
    <property type="project" value="TreeGrafter"/>
</dbReference>
<accession>A0A6J3LX15</accession>
<dbReference type="AlphaFoldDB" id="A0A6J3LX15"/>
<evidence type="ECO:0000256" key="2">
    <source>
        <dbReference type="ARBA" id="ARBA00022448"/>
    </source>
</evidence>
<dbReference type="GO" id="GO:0022857">
    <property type="term" value="F:transmembrane transporter activity"/>
    <property type="evidence" value="ECO:0007669"/>
    <property type="project" value="InterPro"/>
</dbReference>
<comment type="subcellular location">
    <subcellularLocation>
        <location evidence="1">Membrane</location>
        <topology evidence="1">Multi-pass membrane protein</topology>
    </subcellularLocation>
</comment>
<feature type="transmembrane region" description="Helical" evidence="7">
    <location>
        <begin position="441"/>
        <end position="462"/>
    </location>
</feature>
<keyword evidence="2" id="KW-0813">Transport</keyword>
<evidence type="ECO:0000256" key="3">
    <source>
        <dbReference type="ARBA" id="ARBA00022692"/>
    </source>
</evidence>
<dbReference type="Gene3D" id="1.20.1250.20">
    <property type="entry name" value="MFS general substrate transporter like domains"/>
    <property type="match status" value="2"/>
</dbReference>
<feature type="transmembrane region" description="Helical" evidence="7">
    <location>
        <begin position="375"/>
        <end position="398"/>
    </location>
</feature>
<evidence type="ECO:0000313" key="10">
    <source>
        <dbReference type="RefSeq" id="XP_033457332.1"/>
    </source>
</evidence>
<protein>
    <submittedName>
        <fullName evidence="10">Major facilitator superfamily transporter</fullName>
    </submittedName>
</protein>
<feature type="compositionally biased region" description="Basic and acidic residues" evidence="6">
    <location>
        <begin position="7"/>
        <end position="22"/>
    </location>
</feature>
<dbReference type="GeneID" id="54360441"/>
<dbReference type="RefSeq" id="XP_033457332.1">
    <property type="nucleotide sequence ID" value="XM_033602641.1"/>
</dbReference>
<dbReference type="PROSITE" id="PS50850">
    <property type="entry name" value="MFS"/>
    <property type="match status" value="1"/>
</dbReference>
<dbReference type="InterPro" id="IPR011701">
    <property type="entry name" value="MFS"/>
</dbReference>
<evidence type="ECO:0000256" key="7">
    <source>
        <dbReference type="SAM" id="Phobius"/>
    </source>
</evidence>
<feature type="transmembrane region" description="Helical" evidence="7">
    <location>
        <begin position="93"/>
        <end position="114"/>
    </location>
</feature>
<evidence type="ECO:0000256" key="4">
    <source>
        <dbReference type="ARBA" id="ARBA00022989"/>
    </source>
</evidence>
<feature type="transmembrane region" description="Helical" evidence="7">
    <location>
        <begin position="349"/>
        <end position="369"/>
    </location>
</feature>
<feature type="region of interest" description="Disordered" evidence="6">
    <location>
        <begin position="1"/>
        <end position="22"/>
    </location>
</feature>
<dbReference type="Proteomes" id="UP000504637">
    <property type="component" value="Unplaced"/>
</dbReference>
<evidence type="ECO:0000256" key="5">
    <source>
        <dbReference type="ARBA" id="ARBA00023136"/>
    </source>
</evidence>
<keyword evidence="9" id="KW-1185">Reference proteome</keyword>
<dbReference type="Pfam" id="PF07690">
    <property type="entry name" value="MFS_1"/>
    <property type="match status" value="1"/>
</dbReference>
<feature type="transmembrane region" description="Helical" evidence="7">
    <location>
        <begin position="55"/>
        <end position="73"/>
    </location>
</feature>
<evidence type="ECO:0000259" key="8">
    <source>
        <dbReference type="PROSITE" id="PS50850"/>
    </source>
</evidence>
<sequence length="498" mass="56085">MRLGFGTKEHSPNASLDHEKHAHGDESVARDEDLLVACPPHTTDRKLMSKIDFHVIPFLCILYLLAFLDRINISNADVYGLSDELKLQGDQFNVALLIFFVPYILFEIPSNILLKKFKPNVWLSINMFLFGFTTIMQGIVTSYSGLLATRFFLGVFETGMFPGCFYLIGMWYRRKEAQKRYSFFFSSTTLAGAFGGLIAAGIGRINGAAGYAAWRWIFIIEGLITVAVALIFFFVLPTFPEQAKWLKEDERAYVAARLRQDQGKSGVERAIRGKDVVQVFKDYKVIVAGFMYFGLIVPAYSYAYFAPGIIKTYGYSPIQTQFYSIPPWAAAFGWSMFLATMSDWRKHRFAFTIISICISITGFAILISVHNNTSLQYAALFLVTSGTYGAMPIIVCWFNMNLGGHHRRAVGSAWQVGFGNIGGIIAVFAFRKPDAPKFVPGYSICIAFAILSILACMIYGFACWRENRQKDRSVVDVGLTEYEKIELGDKGPDYRYQL</sequence>
<dbReference type="FunFam" id="1.20.1250.20:FF:000068">
    <property type="entry name" value="MFS general substrate transporter"/>
    <property type="match status" value="1"/>
</dbReference>
<dbReference type="SUPFAM" id="SSF103473">
    <property type="entry name" value="MFS general substrate transporter"/>
    <property type="match status" value="1"/>
</dbReference>
<name>A0A6J3LX15_9PEZI</name>
<keyword evidence="5 7" id="KW-0472">Membrane</keyword>
<evidence type="ECO:0000313" key="9">
    <source>
        <dbReference type="Proteomes" id="UP000504637"/>
    </source>
</evidence>
<organism evidence="10">
    <name type="scientific">Dissoconium aciculare CBS 342.82</name>
    <dbReference type="NCBI Taxonomy" id="1314786"/>
    <lineage>
        <taxon>Eukaryota</taxon>
        <taxon>Fungi</taxon>
        <taxon>Dikarya</taxon>
        <taxon>Ascomycota</taxon>
        <taxon>Pezizomycotina</taxon>
        <taxon>Dothideomycetes</taxon>
        <taxon>Dothideomycetidae</taxon>
        <taxon>Mycosphaerellales</taxon>
        <taxon>Dissoconiaceae</taxon>
        <taxon>Dissoconium</taxon>
    </lineage>
</organism>
<reference evidence="10" key="1">
    <citation type="submission" date="2020-01" db="EMBL/GenBank/DDBJ databases">
        <authorList>
            <consortium name="DOE Joint Genome Institute"/>
            <person name="Haridas S."/>
            <person name="Albert R."/>
            <person name="Binder M."/>
            <person name="Bloem J."/>
            <person name="Labutti K."/>
            <person name="Salamov A."/>
            <person name="Andreopoulos B."/>
            <person name="Baker S.E."/>
            <person name="Barry K."/>
            <person name="Bills G."/>
            <person name="Bluhm B.H."/>
            <person name="Cannon C."/>
            <person name="Castanera R."/>
            <person name="Culley D.E."/>
            <person name="Daum C."/>
            <person name="Ezra D."/>
            <person name="Gonzalez J.B."/>
            <person name="Henrissat B."/>
            <person name="Kuo A."/>
            <person name="Liang C."/>
            <person name="Lipzen A."/>
            <person name="Lutzoni F."/>
            <person name="Magnuson J."/>
            <person name="Mondo S."/>
            <person name="Nolan M."/>
            <person name="Ohm R."/>
            <person name="Pangilinan J."/>
            <person name="Park H.-J."/>
            <person name="Ramirez L."/>
            <person name="Alfaro M."/>
            <person name="Sun H."/>
            <person name="Tritt A."/>
            <person name="Yoshinaga Y."/>
            <person name="Zwiers L.-H."/>
            <person name="Turgeon B.G."/>
            <person name="Goodwin S.B."/>
            <person name="Spatafora J.W."/>
            <person name="Crous P.W."/>
            <person name="Grigoriev I.V."/>
        </authorList>
    </citation>
    <scope>NUCLEOTIDE SEQUENCE</scope>
    <source>
        <strain evidence="10">CBS 342.82</strain>
    </source>
</reference>
<feature type="transmembrane region" description="Helical" evidence="7">
    <location>
        <begin position="325"/>
        <end position="342"/>
    </location>
</feature>
<dbReference type="PANTHER" id="PTHR43791:SF46">
    <property type="entry name" value="MAJOR FACILITATOR SUPERFAMILY (MFS) PROFILE DOMAIN-CONTAINING PROTEIN-RELATED"/>
    <property type="match status" value="1"/>
</dbReference>